<dbReference type="PROSITE" id="PS50142">
    <property type="entry name" value="RNASE_3_2"/>
    <property type="match status" value="1"/>
</dbReference>
<keyword evidence="5 15" id="KW-0963">Cytoplasm</keyword>
<dbReference type="GO" id="GO:0042802">
    <property type="term" value="F:identical protein binding"/>
    <property type="evidence" value="ECO:0007669"/>
    <property type="project" value="UniProtKB-ARBA"/>
</dbReference>
<dbReference type="GO" id="GO:0008033">
    <property type="term" value="P:tRNA processing"/>
    <property type="evidence" value="ECO:0007669"/>
    <property type="project" value="UniProtKB-KW"/>
</dbReference>
<evidence type="ECO:0000256" key="3">
    <source>
        <dbReference type="ARBA" id="ARBA00010183"/>
    </source>
</evidence>
<comment type="function">
    <text evidence="15">Digests double-stranded RNA. Involved in the processing of primary rRNA transcript to yield the immediate precursors to the large and small rRNAs (23S and 16S). Processes some mRNAs, and tRNAs when they are encoded in the rRNA operon. Processes pre-crRNA and tracrRNA of type II CRISPR loci if present in the organism.</text>
</comment>
<comment type="subunit">
    <text evidence="4 15">Homodimer.</text>
</comment>
<evidence type="ECO:0000256" key="9">
    <source>
        <dbReference type="ARBA" id="ARBA00022722"/>
    </source>
</evidence>
<accession>A0A532V5J1</accession>
<dbReference type="InterPro" id="IPR011907">
    <property type="entry name" value="RNase_III"/>
</dbReference>
<dbReference type="HAMAP" id="MF_00104">
    <property type="entry name" value="RNase_III"/>
    <property type="match status" value="1"/>
</dbReference>
<keyword evidence="13 15" id="KW-0460">Magnesium</keyword>
<dbReference type="Pfam" id="PF00035">
    <property type="entry name" value="dsrm"/>
    <property type="match status" value="1"/>
</dbReference>
<feature type="active site" evidence="15">
    <location>
        <position position="65"/>
    </location>
</feature>
<dbReference type="GO" id="GO:0006397">
    <property type="term" value="P:mRNA processing"/>
    <property type="evidence" value="ECO:0007669"/>
    <property type="project" value="UniProtKB-UniRule"/>
</dbReference>
<evidence type="ECO:0000256" key="1">
    <source>
        <dbReference type="ARBA" id="ARBA00000109"/>
    </source>
</evidence>
<dbReference type="GO" id="GO:0010468">
    <property type="term" value="P:regulation of gene expression"/>
    <property type="evidence" value="ECO:0007669"/>
    <property type="project" value="TreeGrafter"/>
</dbReference>
<proteinExistence type="inferred from homology"/>
<feature type="domain" description="DRBM" evidence="17">
    <location>
        <begin position="175"/>
        <end position="244"/>
    </location>
</feature>
<sequence length="250" mass="28436">MFWHWWKYSRVSSQFRPQLRSLEKRIDYHFRDPALLLNALKHRSYLDTTGERRIHSNERLEFLGDAVINLVVSDHFFRSGSGDAEGVMTTWKSTIVSGTVLAEQARKIELGKYIFLSENEAKSGGRDRDSILEDAFEALVGAIFLDRGLELAAAFIHRFLLTDASHILNKKSHRNYKSVLQEYSQARGGNPPIYKVIDESGPDHDKRYLIEVYLDDTLVGTGSGRTKKEAEQQAARKGVKFSKSLKTEGA</sequence>
<evidence type="ECO:0000259" key="18">
    <source>
        <dbReference type="PROSITE" id="PS50142"/>
    </source>
</evidence>
<dbReference type="NCBIfam" id="TIGR02191">
    <property type="entry name" value="RNaseIII"/>
    <property type="match status" value="1"/>
</dbReference>
<evidence type="ECO:0000256" key="13">
    <source>
        <dbReference type="ARBA" id="ARBA00022842"/>
    </source>
</evidence>
<keyword evidence="12 15" id="KW-0378">Hydrolase</keyword>
<dbReference type="PROSITE" id="PS50137">
    <property type="entry name" value="DS_RBD"/>
    <property type="match status" value="1"/>
</dbReference>
<dbReference type="SMART" id="SM00358">
    <property type="entry name" value="DSRM"/>
    <property type="match status" value="1"/>
</dbReference>
<dbReference type="SUPFAM" id="SSF54768">
    <property type="entry name" value="dsRNA-binding domain-like"/>
    <property type="match status" value="1"/>
</dbReference>
<dbReference type="GO" id="GO:0019843">
    <property type="term" value="F:rRNA binding"/>
    <property type="evidence" value="ECO:0007669"/>
    <property type="project" value="UniProtKB-KW"/>
</dbReference>
<feature type="region of interest" description="Disordered" evidence="16">
    <location>
        <begin position="223"/>
        <end position="250"/>
    </location>
</feature>
<dbReference type="GO" id="GO:0004525">
    <property type="term" value="F:ribonuclease III activity"/>
    <property type="evidence" value="ECO:0007669"/>
    <property type="project" value="UniProtKB-UniRule"/>
</dbReference>
<evidence type="ECO:0000256" key="8">
    <source>
        <dbReference type="ARBA" id="ARBA00022694"/>
    </source>
</evidence>
<keyword evidence="11 15" id="KW-0255">Endonuclease</keyword>
<feature type="binding site" evidence="15">
    <location>
        <position position="61"/>
    </location>
    <ligand>
        <name>Mg(2+)</name>
        <dbReference type="ChEBI" id="CHEBI:18420"/>
    </ligand>
</feature>
<keyword evidence="7 15" id="KW-0507">mRNA processing</keyword>
<dbReference type="EC" id="3.1.26.3" evidence="15"/>
<evidence type="ECO:0000256" key="12">
    <source>
        <dbReference type="ARBA" id="ARBA00022801"/>
    </source>
</evidence>
<evidence type="ECO:0000259" key="17">
    <source>
        <dbReference type="PROSITE" id="PS50137"/>
    </source>
</evidence>
<evidence type="ECO:0000256" key="4">
    <source>
        <dbReference type="ARBA" id="ARBA00011738"/>
    </source>
</evidence>
<evidence type="ECO:0000256" key="6">
    <source>
        <dbReference type="ARBA" id="ARBA00022552"/>
    </source>
</evidence>
<comment type="subcellular location">
    <subcellularLocation>
        <location evidence="2 15">Cytoplasm</location>
    </subcellularLocation>
</comment>
<feature type="binding site" evidence="15">
    <location>
        <position position="137"/>
    </location>
    <ligand>
        <name>Mg(2+)</name>
        <dbReference type="ChEBI" id="CHEBI:18420"/>
    </ligand>
</feature>
<dbReference type="FunFam" id="1.10.1520.10:FF:000001">
    <property type="entry name" value="Ribonuclease 3"/>
    <property type="match status" value="1"/>
</dbReference>
<dbReference type="PANTHER" id="PTHR11207">
    <property type="entry name" value="RIBONUCLEASE III"/>
    <property type="match status" value="1"/>
</dbReference>
<comment type="caution">
    <text evidence="19">The sequence shown here is derived from an EMBL/GenBank/DDBJ whole genome shotgun (WGS) entry which is preliminary data.</text>
</comment>
<comment type="similarity">
    <text evidence="3">Belongs to the ribonuclease III family.</text>
</comment>
<keyword evidence="14 15" id="KW-0694">RNA-binding</keyword>
<dbReference type="PANTHER" id="PTHR11207:SF0">
    <property type="entry name" value="RIBONUCLEASE 3"/>
    <property type="match status" value="1"/>
</dbReference>
<evidence type="ECO:0000313" key="20">
    <source>
        <dbReference type="Proteomes" id="UP000319619"/>
    </source>
</evidence>
<evidence type="ECO:0000256" key="10">
    <source>
        <dbReference type="ARBA" id="ARBA00022723"/>
    </source>
</evidence>
<comment type="catalytic activity">
    <reaction evidence="1 15">
        <text>Endonucleolytic cleavage to 5'-phosphomonoester.</text>
        <dbReference type="EC" id="3.1.26.3"/>
    </reaction>
</comment>
<comment type="cofactor">
    <cofactor evidence="15">
        <name>Mg(2+)</name>
        <dbReference type="ChEBI" id="CHEBI:18420"/>
    </cofactor>
</comment>
<evidence type="ECO:0000256" key="11">
    <source>
        <dbReference type="ARBA" id="ARBA00022759"/>
    </source>
</evidence>
<evidence type="ECO:0000313" key="19">
    <source>
        <dbReference type="EMBL" id="TKJ42476.1"/>
    </source>
</evidence>
<reference evidence="19 20" key="1">
    <citation type="submission" date="2017-06" db="EMBL/GenBank/DDBJ databases">
        <title>Novel microbial phyla capable of carbon fixation and sulfur reduction in deep-sea sediments.</title>
        <authorList>
            <person name="Huang J."/>
            <person name="Baker B."/>
            <person name="Wang Y."/>
        </authorList>
    </citation>
    <scope>NUCLEOTIDE SEQUENCE [LARGE SCALE GENOMIC DNA]</scope>
    <source>
        <strain evidence="19">B3_LCP</strain>
    </source>
</reference>
<dbReference type="AlphaFoldDB" id="A0A532V5J1"/>
<keyword evidence="9 15" id="KW-0540">Nuclease</keyword>
<evidence type="ECO:0000256" key="16">
    <source>
        <dbReference type="SAM" id="MobiDB-lite"/>
    </source>
</evidence>
<evidence type="ECO:0000256" key="14">
    <source>
        <dbReference type="ARBA" id="ARBA00022884"/>
    </source>
</evidence>
<feature type="binding site" evidence="15">
    <location>
        <position position="134"/>
    </location>
    <ligand>
        <name>Mg(2+)</name>
        <dbReference type="ChEBI" id="CHEBI:18420"/>
    </ligand>
</feature>
<dbReference type="CDD" id="cd10845">
    <property type="entry name" value="DSRM_RNAse_III_family"/>
    <property type="match status" value="1"/>
</dbReference>
<dbReference type="FunFam" id="3.30.160.20:FF:000003">
    <property type="entry name" value="Ribonuclease 3"/>
    <property type="match status" value="1"/>
</dbReference>
<keyword evidence="6 15" id="KW-0698">rRNA processing</keyword>
<dbReference type="InterPro" id="IPR000999">
    <property type="entry name" value="RNase_III_dom"/>
</dbReference>
<organism evidence="19 20">
    <name type="scientific">candidate division LCP-89 bacterium B3_LCP</name>
    <dbReference type="NCBI Taxonomy" id="2012998"/>
    <lineage>
        <taxon>Bacteria</taxon>
        <taxon>Pseudomonadati</taxon>
        <taxon>Bacteria division LCP-89</taxon>
    </lineage>
</organism>
<dbReference type="Gene3D" id="3.30.160.20">
    <property type="match status" value="1"/>
</dbReference>
<name>A0A532V5J1_UNCL8</name>
<evidence type="ECO:0000256" key="2">
    <source>
        <dbReference type="ARBA" id="ARBA00004496"/>
    </source>
</evidence>
<protein>
    <recommendedName>
        <fullName evidence="15">Ribonuclease 3</fullName>
        <ecNumber evidence="15">3.1.26.3</ecNumber>
    </recommendedName>
    <alternativeName>
        <fullName evidence="15">Ribonuclease III</fullName>
        <shortName evidence="15">RNase III</shortName>
    </alternativeName>
</protein>
<dbReference type="PROSITE" id="PS00517">
    <property type="entry name" value="RNASE_3_1"/>
    <property type="match status" value="1"/>
</dbReference>
<keyword evidence="8 15" id="KW-0819">tRNA processing</keyword>
<evidence type="ECO:0000256" key="5">
    <source>
        <dbReference type="ARBA" id="ARBA00022490"/>
    </source>
</evidence>
<dbReference type="GO" id="GO:0046872">
    <property type="term" value="F:metal ion binding"/>
    <property type="evidence" value="ECO:0007669"/>
    <property type="project" value="UniProtKB-KW"/>
</dbReference>
<dbReference type="GO" id="GO:0005737">
    <property type="term" value="C:cytoplasm"/>
    <property type="evidence" value="ECO:0007669"/>
    <property type="project" value="UniProtKB-SubCell"/>
</dbReference>
<dbReference type="EMBL" id="NJBN01000001">
    <property type="protein sequence ID" value="TKJ42476.1"/>
    <property type="molecule type" value="Genomic_DNA"/>
</dbReference>
<feature type="domain" description="RNase III" evidence="18">
    <location>
        <begin position="19"/>
        <end position="148"/>
    </location>
</feature>
<dbReference type="InterPro" id="IPR036389">
    <property type="entry name" value="RNase_III_sf"/>
</dbReference>
<keyword evidence="10 15" id="KW-0479">Metal-binding</keyword>
<dbReference type="GO" id="GO:0003725">
    <property type="term" value="F:double-stranded RNA binding"/>
    <property type="evidence" value="ECO:0007669"/>
    <property type="project" value="TreeGrafter"/>
</dbReference>
<dbReference type="GO" id="GO:0006364">
    <property type="term" value="P:rRNA processing"/>
    <property type="evidence" value="ECO:0007669"/>
    <property type="project" value="UniProtKB-UniRule"/>
</dbReference>
<feature type="active site" evidence="15">
    <location>
        <position position="137"/>
    </location>
</feature>
<keyword evidence="15" id="KW-0699">rRNA-binding</keyword>
<evidence type="ECO:0000256" key="15">
    <source>
        <dbReference type="HAMAP-Rule" id="MF_00104"/>
    </source>
</evidence>
<dbReference type="Pfam" id="PF14622">
    <property type="entry name" value="Ribonucleas_3_3"/>
    <property type="match status" value="1"/>
</dbReference>
<gene>
    <name evidence="15 19" type="primary">rnc</name>
    <name evidence="19" type="ORF">CEE37_01980</name>
</gene>
<dbReference type="SMART" id="SM00535">
    <property type="entry name" value="RIBOc"/>
    <property type="match status" value="1"/>
</dbReference>
<dbReference type="Gene3D" id="1.10.1520.10">
    <property type="entry name" value="Ribonuclease III domain"/>
    <property type="match status" value="1"/>
</dbReference>
<dbReference type="Proteomes" id="UP000319619">
    <property type="component" value="Unassembled WGS sequence"/>
</dbReference>
<dbReference type="SUPFAM" id="SSF69065">
    <property type="entry name" value="RNase III domain-like"/>
    <property type="match status" value="1"/>
</dbReference>
<dbReference type="CDD" id="cd00593">
    <property type="entry name" value="RIBOc"/>
    <property type="match status" value="1"/>
</dbReference>
<dbReference type="InterPro" id="IPR014720">
    <property type="entry name" value="dsRBD_dom"/>
</dbReference>
<evidence type="ECO:0000256" key="7">
    <source>
        <dbReference type="ARBA" id="ARBA00022664"/>
    </source>
</evidence>